<accession>A0A075MPY1</accession>
<name>A0A075MPY1_9ARCH</name>
<dbReference type="KEGG" id="nev:NTE_01160"/>
<protein>
    <submittedName>
        <fullName evidence="3">Uncharacterized protein</fullName>
    </submittedName>
</protein>
<keyword evidence="2" id="KW-0472">Membrane</keyword>
<keyword evidence="4" id="KW-1185">Reference proteome</keyword>
<keyword evidence="2" id="KW-0812">Transmembrane</keyword>
<dbReference type="HOGENOM" id="CLU_2010005_0_0_2"/>
<dbReference type="Gene3D" id="3.90.20.10">
    <property type="match status" value="1"/>
</dbReference>
<keyword evidence="2" id="KW-1133">Transmembrane helix</keyword>
<dbReference type="Proteomes" id="UP000028194">
    <property type="component" value="Chromosome"/>
</dbReference>
<dbReference type="AlphaFoldDB" id="A0A075MPY1"/>
<feature type="transmembrane region" description="Helical" evidence="2">
    <location>
        <begin position="28"/>
        <end position="47"/>
    </location>
</feature>
<proteinExistence type="predicted"/>
<gene>
    <name evidence="3" type="ORF">NTE_01160</name>
</gene>
<organism evidence="3 4">
    <name type="scientific">Candidatus Nitrososphaera evergladensis SR1</name>
    <dbReference type="NCBI Taxonomy" id="1459636"/>
    <lineage>
        <taxon>Archaea</taxon>
        <taxon>Nitrososphaerota</taxon>
        <taxon>Nitrososphaeria</taxon>
        <taxon>Nitrososphaerales</taxon>
        <taxon>Nitrososphaeraceae</taxon>
        <taxon>Nitrososphaera</taxon>
    </lineage>
</organism>
<reference evidence="3 4" key="1">
    <citation type="journal article" date="2014" name="PLoS ONE">
        <title>Genome Sequence of Candidatus Nitrososphaera evergladensis from Group I.1b Enriched from Everglades Soil Reveals Novel Genomic Features of the Ammonia-Oxidizing Archaea.</title>
        <authorList>
            <person name="Zhalnina K.V."/>
            <person name="Dias R."/>
            <person name="Leonard M.T."/>
            <person name="Dorr de Quadros P."/>
            <person name="Camargo F.A."/>
            <person name="Drew J.C."/>
            <person name="Farmerie W.G."/>
            <person name="Daroub S.H."/>
            <person name="Triplett E.W."/>
        </authorList>
    </citation>
    <scope>NUCLEOTIDE SEQUENCE [LARGE SCALE GENOMIC DNA]</scope>
    <source>
        <strain evidence="3 4">SR1</strain>
    </source>
</reference>
<dbReference type="EMBL" id="CP007174">
    <property type="protein sequence ID" value="AIF83233.1"/>
    <property type="molecule type" value="Genomic_DNA"/>
</dbReference>
<keyword evidence="1" id="KW-0175">Coiled coil</keyword>
<sequence length="123" mass="14451">MWQDLLLVWGCMPELTRDCQDMTNASSTYLRIVIGAIIGGIVGWWIYNRQKKTADEQDATLERIKRLDERHDNILKRLEEHEKDRDATLNRLLELDKKIQRIVEKQDKIEKSIQSALKEKGST</sequence>
<evidence type="ECO:0000256" key="1">
    <source>
        <dbReference type="SAM" id="Coils"/>
    </source>
</evidence>
<evidence type="ECO:0000313" key="4">
    <source>
        <dbReference type="Proteomes" id="UP000028194"/>
    </source>
</evidence>
<feature type="coiled-coil region" evidence="1">
    <location>
        <begin position="64"/>
        <end position="98"/>
    </location>
</feature>
<evidence type="ECO:0000256" key="2">
    <source>
        <dbReference type="SAM" id="Phobius"/>
    </source>
</evidence>
<evidence type="ECO:0000313" key="3">
    <source>
        <dbReference type="EMBL" id="AIF83233.1"/>
    </source>
</evidence>